<evidence type="ECO:0000313" key="2">
    <source>
        <dbReference type="Proteomes" id="UP000177190"/>
    </source>
</evidence>
<reference evidence="1 2" key="1">
    <citation type="journal article" date="2016" name="Nat. Commun.">
        <title>Thousands of microbial genomes shed light on interconnected biogeochemical processes in an aquifer system.</title>
        <authorList>
            <person name="Anantharaman K."/>
            <person name="Brown C.T."/>
            <person name="Hug L.A."/>
            <person name="Sharon I."/>
            <person name="Castelle C.J."/>
            <person name="Probst A.J."/>
            <person name="Thomas B.C."/>
            <person name="Singh A."/>
            <person name="Wilkins M.J."/>
            <person name="Karaoz U."/>
            <person name="Brodie E.L."/>
            <person name="Williams K.H."/>
            <person name="Hubbard S.S."/>
            <person name="Banfield J.F."/>
        </authorList>
    </citation>
    <scope>NUCLEOTIDE SEQUENCE [LARGE SCALE GENOMIC DNA]</scope>
</reference>
<proteinExistence type="predicted"/>
<name>A0A1G2HQ01_9BACT</name>
<gene>
    <name evidence="1" type="ORF">A2812_02400</name>
</gene>
<dbReference type="Proteomes" id="UP000177190">
    <property type="component" value="Unassembled WGS sequence"/>
</dbReference>
<protein>
    <submittedName>
        <fullName evidence="1">Uncharacterized protein</fullName>
    </submittedName>
</protein>
<comment type="caution">
    <text evidence="1">The sequence shown here is derived from an EMBL/GenBank/DDBJ whole genome shotgun (WGS) entry which is preliminary data.</text>
</comment>
<dbReference type="AlphaFoldDB" id="A0A1G2HQ01"/>
<evidence type="ECO:0000313" key="1">
    <source>
        <dbReference type="EMBL" id="OGZ64622.1"/>
    </source>
</evidence>
<sequence length="105" mass="11580">MVLNLLFFAKTDTIKGGINGRLTQARPSHGDCGVGQRRGTFLFLKRETLALERNRYVQDKFAPPGTRAGASKALLQARQNSSFLRFLFFGGRRTECQAKSGATSV</sequence>
<dbReference type="EMBL" id="MHOM01000021">
    <property type="protein sequence ID" value="OGZ64622.1"/>
    <property type="molecule type" value="Genomic_DNA"/>
</dbReference>
<organism evidence="1 2">
    <name type="scientific">Candidatus Staskawiczbacteria bacterium RIFCSPHIGHO2_01_FULL_36_16</name>
    <dbReference type="NCBI Taxonomy" id="1802200"/>
    <lineage>
        <taxon>Bacteria</taxon>
        <taxon>Candidatus Staskawicziibacteriota</taxon>
    </lineage>
</organism>
<accession>A0A1G2HQ01</accession>